<evidence type="ECO:0000256" key="1">
    <source>
        <dbReference type="ARBA" id="ARBA00008791"/>
    </source>
</evidence>
<dbReference type="Pfam" id="PF00582">
    <property type="entry name" value="Usp"/>
    <property type="match status" value="1"/>
</dbReference>
<evidence type="ECO:0000313" key="4">
    <source>
        <dbReference type="Proteomes" id="UP000597444"/>
    </source>
</evidence>
<name>A0A8J3IQA0_9CHLR</name>
<dbReference type="InterPro" id="IPR006016">
    <property type="entry name" value="UspA"/>
</dbReference>
<organism evidence="3 4">
    <name type="scientific">Reticulibacter mediterranei</name>
    <dbReference type="NCBI Taxonomy" id="2778369"/>
    <lineage>
        <taxon>Bacteria</taxon>
        <taxon>Bacillati</taxon>
        <taxon>Chloroflexota</taxon>
        <taxon>Ktedonobacteria</taxon>
        <taxon>Ktedonobacterales</taxon>
        <taxon>Reticulibacteraceae</taxon>
        <taxon>Reticulibacter</taxon>
    </lineage>
</organism>
<evidence type="ECO:0000313" key="3">
    <source>
        <dbReference type="EMBL" id="GHO94351.1"/>
    </source>
</evidence>
<sequence length="241" mass="26713">MNKRILLGVDPDLSATTQYALRAIGEFIEQAAPNVHLILLNVIPLTQVVTMHPGMYVGQVLPLAATTTQQAQAEEVLRKARILLQQQGIALDHIEGVVRTGVPADEIIKAAREFHVNFIVVGTRGNAFKERMRRFFIGSVSRRILQFAPCPVMIVVAPPITHNEDLLTWYVDAITRYLTEEHPDALSVFTPEQAARQFAPPTKNNPGTKEIAAASHALEQLANTGLLCRHQVQGELRYVND</sequence>
<dbReference type="EMBL" id="BNJK01000001">
    <property type="protein sequence ID" value="GHO94351.1"/>
    <property type="molecule type" value="Genomic_DNA"/>
</dbReference>
<dbReference type="Proteomes" id="UP000597444">
    <property type="component" value="Unassembled WGS sequence"/>
</dbReference>
<dbReference type="AlphaFoldDB" id="A0A8J3IQA0"/>
<protein>
    <recommendedName>
        <fullName evidence="2">UspA domain-containing protein</fullName>
    </recommendedName>
</protein>
<comment type="caution">
    <text evidence="3">The sequence shown here is derived from an EMBL/GenBank/DDBJ whole genome shotgun (WGS) entry which is preliminary data.</text>
</comment>
<reference evidence="3" key="1">
    <citation type="submission" date="2020-10" db="EMBL/GenBank/DDBJ databases">
        <title>Taxonomic study of unclassified bacteria belonging to the class Ktedonobacteria.</title>
        <authorList>
            <person name="Yabe S."/>
            <person name="Wang C.M."/>
            <person name="Zheng Y."/>
            <person name="Sakai Y."/>
            <person name="Cavaletti L."/>
            <person name="Monciardini P."/>
            <person name="Donadio S."/>
        </authorList>
    </citation>
    <scope>NUCLEOTIDE SEQUENCE</scope>
    <source>
        <strain evidence="3">ID150040</strain>
    </source>
</reference>
<proteinExistence type="inferred from homology"/>
<feature type="domain" description="UspA" evidence="2">
    <location>
        <begin position="1"/>
        <end position="155"/>
    </location>
</feature>
<dbReference type="SUPFAM" id="SSF52402">
    <property type="entry name" value="Adenine nucleotide alpha hydrolases-like"/>
    <property type="match status" value="1"/>
</dbReference>
<keyword evidence="4" id="KW-1185">Reference proteome</keyword>
<gene>
    <name evidence="3" type="ORF">KSF_043990</name>
</gene>
<dbReference type="PANTHER" id="PTHR46268">
    <property type="entry name" value="STRESS RESPONSE PROTEIN NHAX"/>
    <property type="match status" value="1"/>
</dbReference>
<dbReference type="Gene3D" id="3.40.50.620">
    <property type="entry name" value="HUPs"/>
    <property type="match status" value="1"/>
</dbReference>
<comment type="similarity">
    <text evidence="1">Belongs to the universal stress protein A family.</text>
</comment>
<accession>A0A8J3IQA0</accession>
<dbReference type="CDD" id="cd00293">
    <property type="entry name" value="USP-like"/>
    <property type="match status" value="1"/>
</dbReference>
<dbReference type="InterPro" id="IPR014729">
    <property type="entry name" value="Rossmann-like_a/b/a_fold"/>
</dbReference>
<evidence type="ECO:0000259" key="2">
    <source>
        <dbReference type="Pfam" id="PF00582"/>
    </source>
</evidence>
<dbReference type="PANTHER" id="PTHR46268:SF6">
    <property type="entry name" value="UNIVERSAL STRESS PROTEIN UP12"/>
    <property type="match status" value="1"/>
</dbReference>
<dbReference type="RefSeq" id="WP_220205094.1">
    <property type="nucleotide sequence ID" value="NZ_BNJK01000001.1"/>
</dbReference>